<dbReference type="EMBL" id="BLXT01002238">
    <property type="protein sequence ID" value="GFN92344.1"/>
    <property type="molecule type" value="Genomic_DNA"/>
</dbReference>
<dbReference type="Proteomes" id="UP000735302">
    <property type="component" value="Unassembled WGS sequence"/>
</dbReference>
<protein>
    <submittedName>
        <fullName evidence="2">Reverse transcriptase</fullName>
    </submittedName>
</protein>
<feature type="signal peptide" evidence="1">
    <location>
        <begin position="1"/>
        <end position="20"/>
    </location>
</feature>
<keyword evidence="2" id="KW-0695">RNA-directed DNA polymerase</keyword>
<keyword evidence="1" id="KW-0732">Signal</keyword>
<gene>
    <name evidence="2" type="ORF">PoB_001885000</name>
</gene>
<keyword evidence="2" id="KW-0548">Nucleotidyltransferase</keyword>
<accession>A0AAV3Z9Z4</accession>
<reference evidence="2 3" key="1">
    <citation type="journal article" date="2021" name="Elife">
        <title>Chloroplast acquisition without the gene transfer in kleptoplastic sea slugs, Plakobranchus ocellatus.</title>
        <authorList>
            <person name="Maeda T."/>
            <person name="Takahashi S."/>
            <person name="Yoshida T."/>
            <person name="Shimamura S."/>
            <person name="Takaki Y."/>
            <person name="Nagai Y."/>
            <person name="Toyoda A."/>
            <person name="Suzuki Y."/>
            <person name="Arimoto A."/>
            <person name="Ishii H."/>
            <person name="Satoh N."/>
            <person name="Nishiyama T."/>
            <person name="Hasebe M."/>
            <person name="Maruyama T."/>
            <person name="Minagawa J."/>
            <person name="Obokata J."/>
            <person name="Shigenobu S."/>
        </authorList>
    </citation>
    <scope>NUCLEOTIDE SEQUENCE [LARGE SCALE GENOMIC DNA]</scope>
</reference>
<evidence type="ECO:0000313" key="3">
    <source>
        <dbReference type="Proteomes" id="UP000735302"/>
    </source>
</evidence>
<sequence>MGFTISQILFVLAMEVILRAAEKVASPADLGGGCCTPPLKAFMDDTTILCSKENETRRMLVRIDALMNLSRKRFKPKNSQNLSIIKGNLNEDVCFKVPVKKYQ</sequence>
<keyword evidence="3" id="KW-1185">Reference proteome</keyword>
<feature type="chain" id="PRO_5043483932" evidence="1">
    <location>
        <begin position="21"/>
        <end position="103"/>
    </location>
</feature>
<name>A0AAV3Z9Z4_9GAST</name>
<comment type="caution">
    <text evidence="2">The sequence shown here is derived from an EMBL/GenBank/DDBJ whole genome shotgun (WGS) entry which is preliminary data.</text>
</comment>
<keyword evidence="2" id="KW-0808">Transferase</keyword>
<evidence type="ECO:0000313" key="2">
    <source>
        <dbReference type="EMBL" id="GFN92344.1"/>
    </source>
</evidence>
<proteinExistence type="predicted"/>
<dbReference type="AlphaFoldDB" id="A0AAV3Z9Z4"/>
<dbReference type="GO" id="GO:0003964">
    <property type="term" value="F:RNA-directed DNA polymerase activity"/>
    <property type="evidence" value="ECO:0007669"/>
    <property type="project" value="UniProtKB-KW"/>
</dbReference>
<evidence type="ECO:0000256" key="1">
    <source>
        <dbReference type="SAM" id="SignalP"/>
    </source>
</evidence>
<organism evidence="2 3">
    <name type="scientific">Plakobranchus ocellatus</name>
    <dbReference type="NCBI Taxonomy" id="259542"/>
    <lineage>
        <taxon>Eukaryota</taxon>
        <taxon>Metazoa</taxon>
        <taxon>Spiralia</taxon>
        <taxon>Lophotrochozoa</taxon>
        <taxon>Mollusca</taxon>
        <taxon>Gastropoda</taxon>
        <taxon>Heterobranchia</taxon>
        <taxon>Euthyneura</taxon>
        <taxon>Panpulmonata</taxon>
        <taxon>Sacoglossa</taxon>
        <taxon>Placobranchoidea</taxon>
        <taxon>Plakobranchidae</taxon>
        <taxon>Plakobranchus</taxon>
    </lineage>
</organism>